<feature type="compositionally biased region" description="Pro residues" evidence="2">
    <location>
        <begin position="277"/>
        <end position="288"/>
    </location>
</feature>
<dbReference type="PANTHER" id="PTHR10015">
    <property type="entry name" value="HEAT SHOCK TRANSCRIPTION FACTOR"/>
    <property type="match status" value="1"/>
</dbReference>
<keyword evidence="1" id="KW-0175">Coiled coil</keyword>
<name>A0AAD9MID4_PROWI</name>
<dbReference type="PANTHER" id="PTHR10015:SF427">
    <property type="entry name" value="HEAT SHOCK FACTOR PROTEIN"/>
    <property type="match status" value="1"/>
</dbReference>
<feature type="region of interest" description="Disordered" evidence="2">
    <location>
        <begin position="227"/>
        <end position="290"/>
    </location>
</feature>
<feature type="coiled-coil region" evidence="1">
    <location>
        <begin position="60"/>
        <end position="87"/>
    </location>
</feature>
<feature type="compositionally biased region" description="Low complexity" evidence="2">
    <location>
        <begin position="227"/>
        <end position="237"/>
    </location>
</feature>
<evidence type="ECO:0000256" key="1">
    <source>
        <dbReference type="SAM" id="Coils"/>
    </source>
</evidence>
<sequence>MGFRKIDPDRWEFANDYFVRGHRDMLGEIHRRKPSAGAGEPPRSAPRDAGALSAVELGAYGGLKAELEQLKRDKKVLVEEVVRLRQAQLSSEAAMHSMQHRLGATEARQQQMIAFLAQAMQHPAILAQFPGAGPAIHRIDDGRRRKKRRGRSGVRGMTGDHELESEGSDTEAASPLGSTADVGGDRRMIVHAGAGGGGSSQGGGQGGGSLADLASAFMQLMNAPTQPQVAGPAAAGPDLGKPPVPPSSQFSSGWAPEHPLTSPPIVSAEPGASHGLPPQPPASYPPGFVPLSTGPTITEVGPEPIGDLPALDAFSLDDLDFGGLSELDKDLLGAEGAGDPAALWEGGASVLAPAVGVDGPETSPPSFAMPDFGDLSPLAAQVPGLPK</sequence>
<proteinExistence type="predicted"/>
<feature type="compositionally biased region" description="Gly residues" evidence="2">
    <location>
        <begin position="193"/>
        <end position="209"/>
    </location>
</feature>
<evidence type="ECO:0000313" key="3">
    <source>
        <dbReference type="EMBL" id="KAK2078242.1"/>
    </source>
</evidence>
<feature type="region of interest" description="Disordered" evidence="2">
    <location>
        <begin position="133"/>
        <end position="210"/>
    </location>
</feature>
<organism evidence="3 4">
    <name type="scientific">Prototheca wickerhamii</name>
    <dbReference type="NCBI Taxonomy" id="3111"/>
    <lineage>
        <taxon>Eukaryota</taxon>
        <taxon>Viridiplantae</taxon>
        <taxon>Chlorophyta</taxon>
        <taxon>core chlorophytes</taxon>
        <taxon>Trebouxiophyceae</taxon>
        <taxon>Chlorellales</taxon>
        <taxon>Chlorellaceae</taxon>
        <taxon>Prototheca</taxon>
    </lineage>
</organism>
<accession>A0AAD9MID4</accession>
<protein>
    <submittedName>
        <fullName evidence="3">Uncharacterized protein</fullName>
    </submittedName>
</protein>
<reference evidence="3" key="1">
    <citation type="submission" date="2021-01" db="EMBL/GenBank/DDBJ databases">
        <authorList>
            <person name="Eckstrom K.M.E."/>
        </authorList>
    </citation>
    <scope>NUCLEOTIDE SEQUENCE</scope>
    <source>
        <strain evidence="3">UVCC 0001</strain>
    </source>
</reference>
<gene>
    <name evidence="3" type="ORF">QBZ16_004111</name>
</gene>
<evidence type="ECO:0000256" key="2">
    <source>
        <dbReference type="SAM" id="MobiDB-lite"/>
    </source>
</evidence>
<dbReference type="AlphaFoldDB" id="A0AAD9MID4"/>
<dbReference type="EMBL" id="JASFZW010000005">
    <property type="protein sequence ID" value="KAK2078242.1"/>
    <property type="molecule type" value="Genomic_DNA"/>
</dbReference>
<dbReference type="Proteomes" id="UP001255856">
    <property type="component" value="Unassembled WGS sequence"/>
</dbReference>
<keyword evidence="4" id="KW-1185">Reference proteome</keyword>
<comment type="caution">
    <text evidence="3">The sequence shown here is derived from an EMBL/GenBank/DDBJ whole genome shotgun (WGS) entry which is preliminary data.</text>
</comment>
<evidence type="ECO:0000313" key="4">
    <source>
        <dbReference type="Proteomes" id="UP001255856"/>
    </source>
</evidence>